<keyword evidence="2 7" id="KW-0436">Ligase</keyword>
<proteinExistence type="inferred from homology"/>
<dbReference type="InterPro" id="IPR020845">
    <property type="entry name" value="AMP-binding_CS"/>
</dbReference>
<comment type="similarity">
    <text evidence="1">Belongs to the ATP-dependent AMP-binding enzyme family.</text>
</comment>
<keyword evidence="3" id="KW-0547">Nucleotide-binding</keyword>
<dbReference type="AlphaFoldDB" id="A0A2M9G5Z7"/>
<organism evidence="7 8">
    <name type="scientific">Minwuia thermotolerans</name>
    <dbReference type="NCBI Taxonomy" id="2056226"/>
    <lineage>
        <taxon>Bacteria</taxon>
        <taxon>Pseudomonadati</taxon>
        <taxon>Pseudomonadota</taxon>
        <taxon>Alphaproteobacteria</taxon>
        <taxon>Minwuiales</taxon>
        <taxon>Minwuiaceae</taxon>
        <taxon>Minwuia</taxon>
    </lineage>
</organism>
<keyword evidence="8" id="KW-1185">Reference proteome</keyword>
<gene>
    <name evidence="7" type="ORF">CVT23_02575</name>
</gene>
<feature type="domain" description="AMP-binding enzyme C-terminal" evidence="6">
    <location>
        <begin position="449"/>
        <end position="526"/>
    </location>
</feature>
<accession>A0A2M9G5Z7</accession>
<dbReference type="GO" id="GO:0005524">
    <property type="term" value="F:ATP binding"/>
    <property type="evidence" value="ECO:0007669"/>
    <property type="project" value="UniProtKB-KW"/>
</dbReference>
<dbReference type="InterPro" id="IPR025110">
    <property type="entry name" value="AMP-bd_C"/>
</dbReference>
<dbReference type="PROSITE" id="PS00455">
    <property type="entry name" value="AMP_BINDING"/>
    <property type="match status" value="1"/>
</dbReference>
<evidence type="ECO:0000256" key="2">
    <source>
        <dbReference type="ARBA" id="ARBA00022598"/>
    </source>
</evidence>
<dbReference type="GO" id="GO:0004467">
    <property type="term" value="F:long-chain fatty acid-CoA ligase activity"/>
    <property type="evidence" value="ECO:0007669"/>
    <property type="project" value="TreeGrafter"/>
</dbReference>
<dbReference type="InterPro" id="IPR042099">
    <property type="entry name" value="ANL_N_sf"/>
</dbReference>
<evidence type="ECO:0000256" key="3">
    <source>
        <dbReference type="ARBA" id="ARBA00022741"/>
    </source>
</evidence>
<protein>
    <submittedName>
        <fullName evidence="7">ATP-dependent acyl-CoA ligase</fullName>
    </submittedName>
</protein>
<evidence type="ECO:0000313" key="8">
    <source>
        <dbReference type="Proteomes" id="UP000229498"/>
    </source>
</evidence>
<sequence length="554" mass="63177">MPLGQRRRLGRRQMMTDKSEWVIGRTLARQARERGDRPFMQFEDGEPYTYAQAHEIANATGHRFREIGVQFGEHVVLMLHNRLEYLWCWFGLNRIGAVAVAVNTAYKGRFLTHVLTNCKARIAVVEREFLPWVADIEDTVPDLETIYVPGEPLQDGEVPAFDRIDVRPYSELEGGSTADHNTEVTYRDIGMVMFTSGTTGPSKAVLMPHGHLHLIGVSQQRALNLTEDDRYYICMPLFHAQGILMQTYSTMLAGGSAVLMKQFSPKQWIDDVKKYQATVTNLLGVMNDFVLAQPRKEGERDNRLRMLNAVPVTNETVSALRERFGIPKFSELFGMTECNIPAWRPFDAPDEPGCSGKVWDEFFEVRIADPETDEPLPTGEVGEILIRPKEPFCFMQGYNGMPDRTVDTWRNFWFHTGDAGRLDERNFLWYIDRIKDTIRRRGENISSYEVESVLLEHPAIAEAAAVAVKAEQGGEDEVMACLVLEPGAQAPDPVELLDFCTPRMPYFAVPRFIEFLDEIPKTPSSKIQKNKLRERGLTESTWDRESVGYKVKRI</sequence>
<evidence type="ECO:0000313" key="7">
    <source>
        <dbReference type="EMBL" id="PJK31139.1"/>
    </source>
</evidence>
<dbReference type="GO" id="GO:0005886">
    <property type="term" value="C:plasma membrane"/>
    <property type="evidence" value="ECO:0007669"/>
    <property type="project" value="TreeGrafter"/>
</dbReference>
<evidence type="ECO:0000259" key="5">
    <source>
        <dbReference type="Pfam" id="PF00501"/>
    </source>
</evidence>
<dbReference type="Pfam" id="PF13193">
    <property type="entry name" value="AMP-binding_C"/>
    <property type="match status" value="1"/>
</dbReference>
<dbReference type="OrthoDB" id="7315605at2"/>
<dbReference type="Pfam" id="PF00501">
    <property type="entry name" value="AMP-binding"/>
    <property type="match status" value="1"/>
</dbReference>
<dbReference type="Proteomes" id="UP000229498">
    <property type="component" value="Unassembled WGS sequence"/>
</dbReference>
<dbReference type="Gene3D" id="3.30.300.30">
    <property type="match status" value="1"/>
</dbReference>
<dbReference type="GO" id="GO:0044539">
    <property type="term" value="P:long-chain fatty acid import into cell"/>
    <property type="evidence" value="ECO:0007669"/>
    <property type="project" value="TreeGrafter"/>
</dbReference>
<comment type="caution">
    <text evidence="7">The sequence shown here is derived from an EMBL/GenBank/DDBJ whole genome shotgun (WGS) entry which is preliminary data.</text>
</comment>
<name>A0A2M9G5Z7_9PROT</name>
<reference evidence="7 8" key="1">
    <citation type="submission" date="2017-11" db="EMBL/GenBank/DDBJ databases">
        <title>Draft genome sequence of Rhizobiales bacterium SY3-13.</title>
        <authorList>
            <person name="Sun C."/>
        </authorList>
    </citation>
    <scope>NUCLEOTIDE SEQUENCE [LARGE SCALE GENOMIC DNA]</scope>
    <source>
        <strain evidence="7 8">SY3-13</strain>
    </source>
</reference>
<feature type="domain" description="AMP-dependent synthetase/ligase" evidence="5">
    <location>
        <begin position="28"/>
        <end position="398"/>
    </location>
</feature>
<dbReference type="PANTHER" id="PTHR43107">
    <property type="entry name" value="LONG-CHAIN FATTY ACID TRANSPORT PROTEIN"/>
    <property type="match status" value="1"/>
</dbReference>
<dbReference type="EMBL" id="PHIG01000007">
    <property type="protein sequence ID" value="PJK31139.1"/>
    <property type="molecule type" value="Genomic_DNA"/>
</dbReference>
<dbReference type="Gene3D" id="3.40.50.12780">
    <property type="entry name" value="N-terminal domain of ligase-like"/>
    <property type="match status" value="1"/>
</dbReference>
<dbReference type="PANTHER" id="PTHR43107:SF15">
    <property type="entry name" value="FATTY ACID TRANSPORT PROTEIN 3, ISOFORM A"/>
    <property type="match status" value="1"/>
</dbReference>
<evidence type="ECO:0000259" key="6">
    <source>
        <dbReference type="Pfam" id="PF13193"/>
    </source>
</evidence>
<dbReference type="InterPro" id="IPR000873">
    <property type="entry name" value="AMP-dep_synth/lig_dom"/>
</dbReference>
<dbReference type="InterPro" id="IPR045851">
    <property type="entry name" value="AMP-bd_C_sf"/>
</dbReference>
<dbReference type="SUPFAM" id="SSF56801">
    <property type="entry name" value="Acetyl-CoA synthetase-like"/>
    <property type="match status" value="1"/>
</dbReference>
<keyword evidence="4" id="KW-0067">ATP-binding</keyword>
<dbReference type="GO" id="GO:0005324">
    <property type="term" value="F:long-chain fatty acid transmembrane transporter activity"/>
    <property type="evidence" value="ECO:0007669"/>
    <property type="project" value="TreeGrafter"/>
</dbReference>
<evidence type="ECO:0000256" key="1">
    <source>
        <dbReference type="ARBA" id="ARBA00006432"/>
    </source>
</evidence>
<evidence type="ECO:0000256" key="4">
    <source>
        <dbReference type="ARBA" id="ARBA00022840"/>
    </source>
</evidence>